<evidence type="ECO:0000256" key="1">
    <source>
        <dbReference type="SAM" id="MobiDB-lite"/>
    </source>
</evidence>
<evidence type="ECO:0000313" key="3">
    <source>
        <dbReference type="Proteomes" id="UP000006591"/>
    </source>
</evidence>
<accession>A0A0E0HS39</accession>
<sequence length="234" mass="25347">MATTPLGGRGQSKREPMEMSARRSSTAKSMLEKEGTVIDGEGAEREESSSVRTAASRTHIRSSSSMSMMMIGWDLCPDLVREKPPPSYRGPAIAHPSCHSLVACQCGKRWEEAEPHAAAGGRGRRALLVLPRVSVLLLLASVDTGVEEADEVDKAHTTDEENVDLTRMTEKCTTMACGMDPTNPKKNMVILCSEECLSSSSKKKLELARTSSLLEMTKNAYKVMVLTCAVSQGI</sequence>
<dbReference type="EnsemblPlants" id="ONIVA06G21000.1">
    <property type="protein sequence ID" value="ONIVA06G21000.1"/>
    <property type="gene ID" value="ONIVA06G21000"/>
</dbReference>
<reference evidence="2" key="2">
    <citation type="submission" date="2018-04" db="EMBL/GenBank/DDBJ databases">
        <title>OnivRS2 (Oryza nivara Reference Sequence Version 2).</title>
        <authorList>
            <person name="Zhang J."/>
            <person name="Kudrna D."/>
            <person name="Lee S."/>
            <person name="Talag J."/>
            <person name="Rajasekar S."/>
            <person name="Welchert J."/>
            <person name="Hsing Y.-I."/>
            <person name="Wing R.A."/>
        </authorList>
    </citation>
    <scope>NUCLEOTIDE SEQUENCE [LARGE SCALE GENOMIC DNA]</scope>
    <source>
        <strain evidence="2">SL10</strain>
    </source>
</reference>
<dbReference type="Proteomes" id="UP000006591">
    <property type="component" value="Chromosome 6"/>
</dbReference>
<organism evidence="2">
    <name type="scientific">Oryza nivara</name>
    <name type="common">Indian wild rice</name>
    <name type="synonym">Oryza sativa f. spontanea</name>
    <dbReference type="NCBI Taxonomy" id="4536"/>
    <lineage>
        <taxon>Eukaryota</taxon>
        <taxon>Viridiplantae</taxon>
        <taxon>Streptophyta</taxon>
        <taxon>Embryophyta</taxon>
        <taxon>Tracheophyta</taxon>
        <taxon>Spermatophyta</taxon>
        <taxon>Magnoliopsida</taxon>
        <taxon>Liliopsida</taxon>
        <taxon>Poales</taxon>
        <taxon>Poaceae</taxon>
        <taxon>BOP clade</taxon>
        <taxon>Oryzoideae</taxon>
        <taxon>Oryzeae</taxon>
        <taxon>Oryzinae</taxon>
        <taxon>Oryza</taxon>
    </lineage>
</organism>
<dbReference type="AlphaFoldDB" id="A0A0E0HS39"/>
<evidence type="ECO:0000313" key="2">
    <source>
        <dbReference type="EnsemblPlants" id="ONIVA06G21000.1"/>
    </source>
</evidence>
<feature type="compositionally biased region" description="Basic and acidic residues" evidence="1">
    <location>
        <begin position="12"/>
        <end position="21"/>
    </location>
</feature>
<name>A0A0E0HS39_ORYNI</name>
<keyword evidence="3" id="KW-1185">Reference proteome</keyword>
<feature type="region of interest" description="Disordered" evidence="1">
    <location>
        <begin position="1"/>
        <end position="62"/>
    </location>
</feature>
<dbReference type="HOGENOM" id="CLU_1186626_0_0_1"/>
<protein>
    <submittedName>
        <fullName evidence="2">Uncharacterized protein</fullName>
    </submittedName>
</protein>
<dbReference type="Gramene" id="ONIVA06G21000.1">
    <property type="protein sequence ID" value="ONIVA06G21000.1"/>
    <property type="gene ID" value="ONIVA06G21000"/>
</dbReference>
<feature type="compositionally biased region" description="Basic and acidic residues" evidence="1">
    <location>
        <begin position="30"/>
        <end position="49"/>
    </location>
</feature>
<reference evidence="2" key="1">
    <citation type="submission" date="2015-04" db="UniProtKB">
        <authorList>
            <consortium name="EnsemblPlants"/>
        </authorList>
    </citation>
    <scope>IDENTIFICATION</scope>
    <source>
        <strain evidence="2">SL10</strain>
    </source>
</reference>
<proteinExistence type="predicted"/>